<evidence type="ECO:0000313" key="3">
    <source>
        <dbReference type="Proteomes" id="UP000294063"/>
    </source>
</evidence>
<proteinExistence type="predicted"/>
<dbReference type="Gene3D" id="3.40.50.300">
    <property type="entry name" value="P-loop containing nucleotide triphosphate hydrolases"/>
    <property type="match status" value="1"/>
</dbReference>
<dbReference type="SUPFAM" id="SSF52540">
    <property type="entry name" value="P-loop containing nucleoside triphosphate hydrolases"/>
    <property type="match status" value="1"/>
</dbReference>
<dbReference type="AlphaFoldDB" id="A0A4Q5KWJ0"/>
<keyword evidence="1" id="KW-0067">ATP-binding</keyword>
<dbReference type="EMBL" id="SEZN01000006">
    <property type="protein sequence ID" value="RYU65835.1"/>
    <property type="molecule type" value="Genomic_DNA"/>
</dbReference>
<dbReference type="EMBL" id="SEZK01000004">
    <property type="protein sequence ID" value="RYU53328.1"/>
    <property type="molecule type" value="Genomic_DNA"/>
</dbReference>
<keyword evidence="1" id="KW-0547">Nucleotide-binding</keyword>
<dbReference type="InterPro" id="IPR027417">
    <property type="entry name" value="P-loop_NTPase"/>
</dbReference>
<dbReference type="InterPro" id="IPR051162">
    <property type="entry name" value="T4SS_component"/>
</dbReference>
<dbReference type="Proteomes" id="UP000294166">
    <property type="component" value="Unassembled WGS sequence"/>
</dbReference>
<dbReference type="CDD" id="cd01127">
    <property type="entry name" value="TrwB_TraG_TraD_VirD4"/>
    <property type="match status" value="1"/>
</dbReference>
<comment type="caution">
    <text evidence="1">The sequence shown here is derived from an EMBL/GenBank/DDBJ whole genome shotgun (WGS) entry which is preliminary data.</text>
</comment>
<protein>
    <submittedName>
        <fullName evidence="1">ATP-binding protein</fullName>
    </submittedName>
</protein>
<dbReference type="RefSeq" id="WP_130066365.1">
    <property type="nucleotide sequence ID" value="NZ_SEZK01000004.1"/>
</dbReference>
<reference evidence="3 4" key="1">
    <citation type="submission" date="2019-02" db="EMBL/GenBank/DDBJ databases">
        <title>Genome sequences of Aliivibrio finisterrensis strains from farmed Atlantic salmon.</title>
        <authorList>
            <person name="Bowman J.P."/>
        </authorList>
    </citation>
    <scope>NUCLEOTIDE SEQUENCE [LARGE SCALE GENOMIC DNA]</scope>
    <source>
        <strain evidence="2 4">A21</strain>
        <strain evidence="1 3">A46</strain>
    </source>
</reference>
<dbReference type="PANTHER" id="PTHR30121">
    <property type="entry name" value="UNCHARACTERIZED PROTEIN YJGR-RELATED"/>
    <property type="match status" value="1"/>
</dbReference>
<dbReference type="Proteomes" id="UP000294063">
    <property type="component" value="Unassembled WGS sequence"/>
</dbReference>
<evidence type="ECO:0000313" key="1">
    <source>
        <dbReference type="EMBL" id="RYU53328.1"/>
    </source>
</evidence>
<name>A0A4Q5KWJ0_9GAMM</name>
<evidence type="ECO:0000313" key="4">
    <source>
        <dbReference type="Proteomes" id="UP000294166"/>
    </source>
</evidence>
<evidence type="ECO:0000313" key="2">
    <source>
        <dbReference type="EMBL" id="RYU65835.1"/>
    </source>
</evidence>
<gene>
    <name evidence="2" type="ORF">ERW53_04675</name>
    <name evidence="1" type="ORF">ERW57_04155</name>
</gene>
<keyword evidence="4" id="KW-1185">Reference proteome</keyword>
<sequence length="245" mass="27233">MITIAEPVNPNNALDCRNAMYVGSSGSGKTTAVKNLNIAANDCVVFFDAFGDYEGTFKGQQVFTYYTWSDFSENLFKARSSGKPFKIARGFKGRIEKGDFELFCALAWACGDGSKEPLNVVLEELAKFCDTAGKMDGYVGDLIRIGRKFGLRTHCIFQRGQEVGKTVIGNCPIKWIGYQDRENDAVYLSKELGIASEAIAKLEKLEYIIKTEKHGKGEFDNGKFTFKQAEIKSVKKIKGKYTLEA</sequence>
<dbReference type="PANTHER" id="PTHR30121:SF6">
    <property type="entry name" value="SLR6007 PROTEIN"/>
    <property type="match status" value="1"/>
</dbReference>
<dbReference type="GO" id="GO:0005524">
    <property type="term" value="F:ATP binding"/>
    <property type="evidence" value="ECO:0007669"/>
    <property type="project" value="UniProtKB-KW"/>
</dbReference>
<organism evidence="1 3">
    <name type="scientific">Aliivibrio finisterrensis</name>
    <dbReference type="NCBI Taxonomy" id="511998"/>
    <lineage>
        <taxon>Bacteria</taxon>
        <taxon>Pseudomonadati</taxon>
        <taxon>Pseudomonadota</taxon>
        <taxon>Gammaproteobacteria</taxon>
        <taxon>Vibrionales</taxon>
        <taxon>Vibrionaceae</taxon>
        <taxon>Aliivibrio</taxon>
    </lineage>
</organism>
<accession>A0A4Q5KWJ0</accession>